<dbReference type="AlphaFoldDB" id="A0A2K5ANL1"/>
<dbReference type="InterPro" id="IPR036034">
    <property type="entry name" value="PDZ_sf"/>
</dbReference>
<feature type="transmembrane region" description="Helical" evidence="5">
    <location>
        <begin position="116"/>
        <end position="137"/>
    </location>
</feature>
<dbReference type="GO" id="GO:0012505">
    <property type="term" value="C:endomembrane system"/>
    <property type="evidence" value="ECO:0007669"/>
    <property type="project" value="UniProtKB-SubCell"/>
</dbReference>
<evidence type="ECO:0000313" key="8">
    <source>
        <dbReference type="Proteomes" id="UP000236248"/>
    </source>
</evidence>
<protein>
    <submittedName>
        <fullName evidence="7">Putative peptidase M50</fullName>
    </submittedName>
</protein>
<dbReference type="CDD" id="cd05709">
    <property type="entry name" value="S2P-M50"/>
    <property type="match status" value="1"/>
</dbReference>
<reference evidence="8" key="1">
    <citation type="submission" date="2018-01" db="EMBL/GenBank/DDBJ databases">
        <authorList>
            <person name="Kerou L M."/>
        </authorList>
    </citation>
    <scope>NUCLEOTIDE SEQUENCE [LARGE SCALE GENOMIC DNA]</scope>
    <source>
        <strain evidence="8">SCU2</strain>
    </source>
</reference>
<name>A0A2K5ANL1_9ARCH</name>
<dbReference type="SMART" id="SM00228">
    <property type="entry name" value="PDZ"/>
    <property type="match status" value="1"/>
</dbReference>
<feature type="transmembrane region" description="Helical" evidence="5">
    <location>
        <begin position="179"/>
        <end position="200"/>
    </location>
</feature>
<dbReference type="GO" id="GO:0004222">
    <property type="term" value="F:metalloendopeptidase activity"/>
    <property type="evidence" value="ECO:0007669"/>
    <property type="project" value="InterPro"/>
</dbReference>
<accession>A0A2K5ANL1</accession>
<evidence type="ECO:0000256" key="2">
    <source>
        <dbReference type="ARBA" id="ARBA00022692"/>
    </source>
</evidence>
<dbReference type="Pfam" id="PF17820">
    <property type="entry name" value="PDZ_6"/>
    <property type="match status" value="1"/>
</dbReference>
<dbReference type="GO" id="GO:0031293">
    <property type="term" value="P:membrane protein intracellular domain proteolysis"/>
    <property type="evidence" value="ECO:0007669"/>
    <property type="project" value="TreeGrafter"/>
</dbReference>
<dbReference type="GO" id="GO:0016020">
    <property type="term" value="C:membrane"/>
    <property type="evidence" value="ECO:0007669"/>
    <property type="project" value="InterPro"/>
</dbReference>
<feature type="domain" description="PDZ" evidence="6">
    <location>
        <begin position="225"/>
        <end position="292"/>
    </location>
</feature>
<dbReference type="PANTHER" id="PTHR13325">
    <property type="entry name" value="PROTEASE M50 MEMBRANE-BOUND TRANSCRIPTION FACTOR SITE 2 PROTEASE"/>
    <property type="match status" value="1"/>
</dbReference>
<feature type="transmembrane region" description="Helical" evidence="5">
    <location>
        <begin position="372"/>
        <end position="394"/>
    </location>
</feature>
<evidence type="ECO:0000313" key="7">
    <source>
        <dbReference type="EMBL" id="SPC33231.1"/>
    </source>
</evidence>
<dbReference type="KEGG" id="ncv:NCAV_0031"/>
<keyword evidence="3 5" id="KW-1133">Transmembrane helix</keyword>
<feature type="transmembrane region" description="Helical" evidence="5">
    <location>
        <begin position="6"/>
        <end position="26"/>
    </location>
</feature>
<dbReference type="EMBL" id="LT981265">
    <property type="protein sequence ID" value="SPC33231.1"/>
    <property type="molecule type" value="Genomic_DNA"/>
</dbReference>
<evidence type="ECO:0000259" key="6">
    <source>
        <dbReference type="PROSITE" id="PS50106"/>
    </source>
</evidence>
<dbReference type="GeneID" id="41594137"/>
<dbReference type="Pfam" id="PF02163">
    <property type="entry name" value="Peptidase_M50"/>
    <property type="match status" value="1"/>
</dbReference>
<organism evidence="7 8">
    <name type="scientific">Candidatus Nitrosocaldus cavascurensis</name>
    <dbReference type="NCBI Taxonomy" id="2058097"/>
    <lineage>
        <taxon>Archaea</taxon>
        <taxon>Nitrososphaerota</taxon>
        <taxon>Nitrososphaeria</taxon>
        <taxon>Candidatus Nitrosocaldales</taxon>
        <taxon>Candidatus Nitrosocaldaceae</taxon>
        <taxon>Candidatus Nitrosocaldus</taxon>
    </lineage>
</organism>
<keyword evidence="8" id="KW-1185">Reference proteome</keyword>
<dbReference type="PRINTS" id="PR01000">
    <property type="entry name" value="SREBPS2PTASE"/>
</dbReference>
<comment type="subcellular location">
    <subcellularLocation>
        <location evidence="1">Endomembrane system</location>
        <topology evidence="1">Multi-pass membrane protein</topology>
    </subcellularLocation>
</comment>
<evidence type="ECO:0000256" key="1">
    <source>
        <dbReference type="ARBA" id="ARBA00004127"/>
    </source>
</evidence>
<evidence type="ECO:0000256" key="3">
    <source>
        <dbReference type="ARBA" id="ARBA00022989"/>
    </source>
</evidence>
<proteinExistence type="predicted"/>
<feature type="transmembrane region" description="Helical" evidence="5">
    <location>
        <begin position="326"/>
        <end position="351"/>
    </location>
</feature>
<dbReference type="Gene3D" id="2.30.42.10">
    <property type="match status" value="1"/>
</dbReference>
<dbReference type="InterPro" id="IPR001478">
    <property type="entry name" value="PDZ"/>
</dbReference>
<keyword evidence="2 5" id="KW-0812">Transmembrane</keyword>
<dbReference type="PANTHER" id="PTHR13325:SF3">
    <property type="entry name" value="MEMBRANE-BOUND TRANSCRIPTION FACTOR SITE-2 PROTEASE"/>
    <property type="match status" value="1"/>
</dbReference>
<evidence type="ECO:0000256" key="4">
    <source>
        <dbReference type="ARBA" id="ARBA00023136"/>
    </source>
</evidence>
<dbReference type="Proteomes" id="UP000236248">
    <property type="component" value="Chromosome NCAV"/>
</dbReference>
<dbReference type="RefSeq" id="WP_103286460.1">
    <property type="nucleotide sequence ID" value="NZ_LT981265.1"/>
</dbReference>
<dbReference type="PROSITE" id="PS50106">
    <property type="entry name" value="PDZ"/>
    <property type="match status" value="1"/>
</dbReference>
<dbReference type="InterPro" id="IPR041489">
    <property type="entry name" value="PDZ_6"/>
</dbReference>
<dbReference type="GO" id="GO:0005737">
    <property type="term" value="C:cytoplasm"/>
    <property type="evidence" value="ECO:0007669"/>
    <property type="project" value="TreeGrafter"/>
</dbReference>
<sequence length="401" mass="43919">MVFGDNTSIVALLLAWVIIIASAKALRLEKRGFEIKPFMLTYKNHAVSSTLDRLLAINRSAVRAFADVSIVAGAIMMVFAVWFLLNNLIHFFADSGKFSEVTLLIPGVTIRSVPNLVYFLLAAPIVLVVHEVAHGIVARLERIKVKSGGFAIIIALIAGFVEPDEDEFNRARRVSKVRVIAAGSTSNILLSFLVASLLMFNPAFGNILELLSPQVRSIFYNDPLGVPVVQVIEGSGAAQAGMRAGDIITAINDTQVKTPADLARVKLVPGEQVSVSILRDGEPMRLTVTVMGAEDDPNRGMIGIIRDVFPYMPPKVPFWIPWPHEVFMFLLWLWMLSFFIGIFNMLPMIPLDGEKYVSSMLEKRVSARSLKATRIGINALGFGLLGANIIATVIKSGFITI</sequence>
<dbReference type="SUPFAM" id="SSF50156">
    <property type="entry name" value="PDZ domain-like"/>
    <property type="match status" value="1"/>
</dbReference>
<dbReference type="InterPro" id="IPR001193">
    <property type="entry name" value="MBTPS2"/>
</dbReference>
<evidence type="ECO:0000256" key="5">
    <source>
        <dbReference type="SAM" id="Phobius"/>
    </source>
</evidence>
<keyword evidence="4 5" id="KW-0472">Membrane</keyword>
<gene>
    <name evidence="7" type="ORF">NCAV_0031</name>
</gene>
<feature type="transmembrane region" description="Helical" evidence="5">
    <location>
        <begin position="64"/>
        <end position="85"/>
    </location>
</feature>
<dbReference type="InterPro" id="IPR008915">
    <property type="entry name" value="Peptidase_M50"/>
</dbReference>